<dbReference type="RefSeq" id="WP_041063329.1">
    <property type="nucleotide sequence ID" value="NZ_AP014521.1"/>
</dbReference>
<dbReference type="EMBL" id="AP014521">
    <property type="protein sequence ID" value="BAP58765.1"/>
    <property type="molecule type" value="Genomic_DNA"/>
</dbReference>
<dbReference type="AlphaFoldDB" id="A0A090ASB5"/>
<keyword evidence="5 10" id="KW-0812">Transmembrane</keyword>
<keyword evidence="8 10" id="KW-1133">Transmembrane helix</keyword>
<feature type="transmembrane region" description="Helical" evidence="10">
    <location>
        <begin position="181"/>
        <end position="198"/>
    </location>
</feature>
<organism evidence="13 14">
    <name type="scientific">Candidatus Tachikawaea gelatinosa</name>
    <dbReference type="NCBI Taxonomy" id="1410383"/>
    <lineage>
        <taxon>Bacteria</taxon>
        <taxon>Pseudomonadati</taxon>
        <taxon>Pseudomonadota</taxon>
        <taxon>Gammaproteobacteria</taxon>
        <taxon>Enterobacterales</taxon>
        <taxon>Enterobacteriaceae</taxon>
        <taxon>Candidatus Tachikawaea</taxon>
    </lineage>
</organism>
<evidence type="ECO:0000256" key="3">
    <source>
        <dbReference type="ARBA" id="ARBA00022475"/>
    </source>
</evidence>
<gene>
    <name evidence="13" type="primary">sohB</name>
    <name evidence="13" type="ORF">TGUWTKB_5390</name>
</gene>
<dbReference type="InterPro" id="IPR002142">
    <property type="entry name" value="Peptidase_S49"/>
</dbReference>
<evidence type="ECO:0000313" key="14">
    <source>
        <dbReference type="Proteomes" id="UP000031627"/>
    </source>
</evidence>
<dbReference type="PANTHER" id="PTHR42987:SF4">
    <property type="entry name" value="PROTEASE SOHB-RELATED"/>
    <property type="match status" value="1"/>
</dbReference>
<reference evidence="14" key="1">
    <citation type="submission" date="2013-11" db="EMBL/GenBank/DDBJ databases">
        <title>Symbiont-containing voluminous jelly as an extraordinary maternal gift for overwintering insect nymphs.</title>
        <authorList>
            <person name="Kaiwa N."/>
            <person name="Hosokawa T."/>
            <person name="Nikoh N."/>
            <person name="Meng X.Y."/>
            <person name="Tanahashi M."/>
            <person name="Moriyama M."/>
            <person name="Maeda T."/>
            <person name="Yamaguchi K."/>
            <person name="Shigenobu S."/>
            <person name="Ito M."/>
            <person name="Fukatsu T."/>
        </authorList>
    </citation>
    <scope>NUCLEOTIDE SEQUENCE [LARGE SCALE GENOMIC DNA]</scope>
    <source>
        <strain evidence="14">UwTKB</strain>
    </source>
</reference>
<dbReference type="PANTHER" id="PTHR42987">
    <property type="entry name" value="PEPTIDASE S49"/>
    <property type="match status" value="1"/>
</dbReference>
<dbReference type="Pfam" id="PF01343">
    <property type="entry name" value="Peptidase_S49"/>
    <property type="match status" value="1"/>
</dbReference>
<dbReference type="CDD" id="cd07023">
    <property type="entry name" value="S49_Sppa_N_C"/>
    <property type="match status" value="1"/>
</dbReference>
<evidence type="ECO:0000256" key="6">
    <source>
        <dbReference type="ARBA" id="ARBA00022801"/>
    </source>
</evidence>
<dbReference type="Proteomes" id="UP000031627">
    <property type="component" value="Chromosome"/>
</dbReference>
<dbReference type="GO" id="GO:0004252">
    <property type="term" value="F:serine-type endopeptidase activity"/>
    <property type="evidence" value="ECO:0007669"/>
    <property type="project" value="InterPro"/>
</dbReference>
<feature type="transmembrane region" description="Helical" evidence="10">
    <location>
        <begin position="6"/>
        <end position="30"/>
    </location>
</feature>
<evidence type="ECO:0000256" key="9">
    <source>
        <dbReference type="ARBA" id="ARBA00023136"/>
    </source>
</evidence>
<keyword evidence="9 10" id="KW-0472">Membrane</keyword>
<dbReference type="Pfam" id="PF08496">
    <property type="entry name" value="Peptidase_S49_N"/>
    <property type="match status" value="1"/>
</dbReference>
<proteinExistence type="inferred from homology"/>
<keyword evidence="3" id="KW-1003">Cell membrane</keyword>
<feature type="domain" description="Peptidase S49" evidence="11">
    <location>
        <begin position="153"/>
        <end position="294"/>
    </location>
</feature>
<keyword evidence="4" id="KW-0645">Protease</keyword>
<dbReference type="OrthoDB" id="5614232at2"/>
<evidence type="ECO:0000256" key="5">
    <source>
        <dbReference type="ARBA" id="ARBA00022692"/>
    </source>
</evidence>
<dbReference type="SUPFAM" id="SSF52096">
    <property type="entry name" value="ClpP/crotonase"/>
    <property type="match status" value="1"/>
</dbReference>
<evidence type="ECO:0000313" key="13">
    <source>
        <dbReference type="EMBL" id="BAP58765.1"/>
    </source>
</evidence>
<dbReference type="Gene3D" id="6.20.330.10">
    <property type="match status" value="1"/>
</dbReference>
<evidence type="ECO:0000256" key="2">
    <source>
        <dbReference type="ARBA" id="ARBA00008683"/>
    </source>
</evidence>
<evidence type="ECO:0000256" key="8">
    <source>
        <dbReference type="ARBA" id="ARBA00022989"/>
    </source>
</evidence>
<dbReference type="NCBIfam" id="NF008745">
    <property type="entry name" value="PRK11778.1"/>
    <property type="match status" value="1"/>
</dbReference>
<dbReference type="GO" id="GO:0005886">
    <property type="term" value="C:plasma membrane"/>
    <property type="evidence" value="ECO:0007669"/>
    <property type="project" value="UniProtKB-SubCell"/>
</dbReference>
<comment type="subcellular location">
    <subcellularLocation>
        <location evidence="1">Cell membrane</location>
    </subcellularLocation>
</comment>
<dbReference type="GO" id="GO:0006508">
    <property type="term" value="P:proteolysis"/>
    <property type="evidence" value="ECO:0007669"/>
    <property type="project" value="UniProtKB-KW"/>
</dbReference>
<evidence type="ECO:0000256" key="7">
    <source>
        <dbReference type="ARBA" id="ARBA00022825"/>
    </source>
</evidence>
<accession>A0A090ASB5</accession>
<protein>
    <submittedName>
        <fullName evidence="13">Peptidase family U7 protein</fullName>
    </submittedName>
</protein>
<sequence>MNFFSYYGLFLAKTMTIVIAILFILTLIIYAKSRKRKKSDTLQIIQLNKEYQKIKESLLLSKLEIYEKKIFLKKIKKETKKNKKILQKTPKPTLYVLDFRGGINAEEVESLRKEISAILSVFQKNDQVLLRLESSGGVVHGYGLAASQLQRLRDNKLHLIITVDKIAASGGYLMACVANNLIAAPFAIIGSIGVVAQIPNFHRFLKRNNIDIELHTAGEYKRTLTMFGENTDSNRKKFVENLEQTHQLFKNFVYKMRPQLNMEEVATGEYWFGKQAFEKGLVDSLKTSDDVILSKLSDFNIIKIRYFKRKRMIDRFIYNIEKCYKYFI</sequence>
<dbReference type="InterPro" id="IPR013703">
    <property type="entry name" value="Peptidase_S49_N_proteobac"/>
</dbReference>
<keyword evidence="7" id="KW-0720">Serine protease</keyword>
<evidence type="ECO:0000259" key="11">
    <source>
        <dbReference type="Pfam" id="PF01343"/>
    </source>
</evidence>
<dbReference type="InterPro" id="IPR029045">
    <property type="entry name" value="ClpP/crotonase-like_dom_sf"/>
</dbReference>
<evidence type="ECO:0000259" key="12">
    <source>
        <dbReference type="Pfam" id="PF08496"/>
    </source>
</evidence>
<comment type="similarity">
    <text evidence="2">Belongs to the peptidase S49 family.</text>
</comment>
<name>A0A090ASB5_9ENTR</name>
<dbReference type="InterPro" id="IPR047272">
    <property type="entry name" value="S49_SppA_C"/>
</dbReference>
<evidence type="ECO:0000256" key="4">
    <source>
        <dbReference type="ARBA" id="ARBA00022670"/>
    </source>
</evidence>
<reference evidence="13 14" key="2">
    <citation type="journal article" date="2014" name="Curr. Biol.">
        <title>Symbiont-Supplemented Maternal Investment Underpinning Host's Ecological Adaptation.</title>
        <authorList>
            <person name="Kaiwa N."/>
            <person name="Hosokawa T."/>
            <person name="Nikoh N."/>
            <person name="Tanahashi M."/>
            <person name="Moriyama M."/>
            <person name="Meng X.Y."/>
            <person name="Maeda T."/>
            <person name="Yamaguchi K."/>
            <person name="Shigenobu S."/>
            <person name="Ito M."/>
            <person name="Fukatsu T."/>
        </authorList>
    </citation>
    <scope>NUCLEOTIDE SEQUENCE [LARGE SCALE GENOMIC DNA]</scope>
    <source>
        <strain evidence="13 14">UwTKB</strain>
    </source>
</reference>
<dbReference type="STRING" id="1410383.TGUWTKB_5390"/>
<evidence type="ECO:0000256" key="10">
    <source>
        <dbReference type="SAM" id="Phobius"/>
    </source>
</evidence>
<keyword evidence="6" id="KW-0378">Hydrolase</keyword>
<dbReference type="KEGG" id="sbw:TGUWTKB_5390"/>
<keyword evidence="14" id="KW-1185">Reference proteome</keyword>
<feature type="domain" description="Peptidase S49 N-terminal proteobacteria" evidence="12">
    <location>
        <begin position="3"/>
        <end position="149"/>
    </location>
</feature>
<evidence type="ECO:0000256" key="1">
    <source>
        <dbReference type="ARBA" id="ARBA00004236"/>
    </source>
</evidence>
<dbReference type="HOGENOM" id="CLU_070316_0_0_6"/>
<dbReference type="Gene3D" id="3.90.226.10">
    <property type="entry name" value="2-enoyl-CoA Hydratase, Chain A, domain 1"/>
    <property type="match status" value="1"/>
</dbReference>